<evidence type="ECO:0000256" key="4">
    <source>
        <dbReference type="ARBA" id="ARBA00022692"/>
    </source>
</evidence>
<dbReference type="InterPro" id="IPR020846">
    <property type="entry name" value="MFS_dom"/>
</dbReference>
<feature type="transmembrane region" description="Helical" evidence="8">
    <location>
        <begin position="236"/>
        <end position="258"/>
    </location>
</feature>
<keyword evidence="3" id="KW-1003">Cell membrane</keyword>
<accession>A0A3E0W8Z8</accession>
<organism evidence="10 11">
    <name type="scientific">Subtercola boreus</name>
    <dbReference type="NCBI Taxonomy" id="120213"/>
    <lineage>
        <taxon>Bacteria</taxon>
        <taxon>Bacillati</taxon>
        <taxon>Actinomycetota</taxon>
        <taxon>Actinomycetes</taxon>
        <taxon>Micrococcales</taxon>
        <taxon>Microbacteriaceae</taxon>
        <taxon>Subtercola</taxon>
    </lineage>
</organism>
<feature type="region of interest" description="Disordered" evidence="7">
    <location>
        <begin position="47"/>
        <end position="75"/>
    </location>
</feature>
<dbReference type="PANTHER" id="PTHR42718">
    <property type="entry name" value="MAJOR FACILITATOR SUPERFAMILY MULTIDRUG TRANSPORTER MFSC"/>
    <property type="match status" value="1"/>
</dbReference>
<comment type="caution">
    <text evidence="10">The sequence shown here is derived from an EMBL/GenBank/DDBJ whole genome shotgun (WGS) entry which is preliminary data.</text>
</comment>
<proteinExistence type="predicted"/>
<keyword evidence="2" id="KW-0813">Transport</keyword>
<dbReference type="SUPFAM" id="SSF103473">
    <property type="entry name" value="MFS general substrate transporter"/>
    <property type="match status" value="1"/>
</dbReference>
<dbReference type="GO" id="GO:0022857">
    <property type="term" value="F:transmembrane transporter activity"/>
    <property type="evidence" value="ECO:0007669"/>
    <property type="project" value="InterPro"/>
</dbReference>
<feature type="transmembrane region" description="Helical" evidence="8">
    <location>
        <begin position="510"/>
        <end position="532"/>
    </location>
</feature>
<dbReference type="PROSITE" id="PS50850">
    <property type="entry name" value="MFS"/>
    <property type="match status" value="1"/>
</dbReference>
<dbReference type="PANTHER" id="PTHR42718:SF46">
    <property type="entry name" value="BLR6921 PROTEIN"/>
    <property type="match status" value="1"/>
</dbReference>
<dbReference type="InterPro" id="IPR004638">
    <property type="entry name" value="EmrB-like"/>
</dbReference>
<dbReference type="NCBIfam" id="TIGR00711">
    <property type="entry name" value="efflux_EmrB"/>
    <property type="match status" value="1"/>
</dbReference>
<feature type="transmembrane region" description="Helical" evidence="8">
    <location>
        <begin position="374"/>
        <end position="395"/>
    </location>
</feature>
<feature type="transmembrane region" description="Helical" evidence="8">
    <location>
        <begin position="301"/>
        <end position="318"/>
    </location>
</feature>
<evidence type="ECO:0000256" key="8">
    <source>
        <dbReference type="SAM" id="Phobius"/>
    </source>
</evidence>
<feature type="transmembrane region" description="Helical" evidence="8">
    <location>
        <begin position="210"/>
        <end position="230"/>
    </location>
</feature>
<comment type="subcellular location">
    <subcellularLocation>
        <location evidence="1">Cell membrane</location>
        <topology evidence="1">Multi-pass membrane protein</topology>
    </subcellularLocation>
</comment>
<dbReference type="CDD" id="cd17321">
    <property type="entry name" value="MFS_MMR_MDR_like"/>
    <property type="match status" value="1"/>
</dbReference>
<dbReference type="Gene3D" id="1.20.1250.20">
    <property type="entry name" value="MFS general substrate transporter like domains"/>
    <property type="match status" value="1"/>
</dbReference>
<dbReference type="OrthoDB" id="4080117at2"/>
<feature type="transmembrane region" description="Helical" evidence="8">
    <location>
        <begin position="482"/>
        <end position="504"/>
    </location>
</feature>
<gene>
    <name evidence="10" type="ORF">B7R25_13770</name>
</gene>
<dbReference type="Pfam" id="PF07690">
    <property type="entry name" value="MFS_1"/>
    <property type="match status" value="1"/>
</dbReference>
<dbReference type="InterPro" id="IPR005829">
    <property type="entry name" value="Sugar_transporter_CS"/>
</dbReference>
<evidence type="ECO:0000313" key="11">
    <source>
        <dbReference type="Proteomes" id="UP000257080"/>
    </source>
</evidence>
<feature type="transmembrane region" description="Helical" evidence="8">
    <location>
        <begin position="151"/>
        <end position="169"/>
    </location>
</feature>
<feature type="transmembrane region" description="Helical" evidence="8">
    <location>
        <begin position="402"/>
        <end position="421"/>
    </location>
</feature>
<feature type="domain" description="Major facilitator superfamily (MFS) profile" evidence="9">
    <location>
        <begin position="84"/>
        <end position="536"/>
    </location>
</feature>
<keyword evidence="5 8" id="KW-1133">Transmembrane helix</keyword>
<feature type="transmembrane region" description="Helical" evidence="8">
    <location>
        <begin position="339"/>
        <end position="362"/>
    </location>
</feature>
<evidence type="ECO:0000256" key="1">
    <source>
        <dbReference type="ARBA" id="ARBA00004651"/>
    </source>
</evidence>
<evidence type="ECO:0000259" key="9">
    <source>
        <dbReference type="PROSITE" id="PS50850"/>
    </source>
</evidence>
<dbReference type="PROSITE" id="PS00216">
    <property type="entry name" value="SUGAR_TRANSPORT_1"/>
    <property type="match status" value="1"/>
</dbReference>
<keyword evidence="6 8" id="KW-0472">Membrane</keyword>
<dbReference type="Gene3D" id="1.20.1720.10">
    <property type="entry name" value="Multidrug resistance protein D"/>
    <property type="match status" value="1"/>
</dbReference>
<evidence type="ECO:0000256" key="7">
    <source>
        <dbReference type="SAM" id="MobiDB-lite"/>
    </source>
</evidence>
<feature type="transmembrane region" description="Helical" evidence="8">
    <location>
        <begin position="175"/>
        <end position="198"/>
    </location>
</feature>
<keyword evidence="4 8" id="KW-0812">Transmembrane</keyword>
<feature type="transmembrane region" description="Helical" evidence="8">
    <location>
        <begin position="427"/>
        <end position="447"/>
    </location>
</feature>
<dbReference type="EMBL" id="NBXE01000031">
    <property type="protein sequence ID" value="RFA25440.1"/>
    <property type="molecule type" value="Genomic_DNA"/>
</dbReference>
<evidence type="ECO:0000256" key="5">
    <source>
        <dbReference type="ARBA" id="ARBA00022989"/>
    </source>
</evidence>
<sequence>MIGVYPNELVRLTRCRTESRLESILPPPPSYLSRRRLPPRRLFSCQESPVHETAPATERLTPDRATTSPGATAPAEHPRRRWIMLAVVALAQLMVVLDGTIVNIALPAAQADLGMTDSDRSWVVTLYALAFGSLLLLGGRVADYWGRKRSFIVGMIGFALASALGGFAVSGEMLLLARGLQGVFAALLAPAALALLTVTFPSGPDRTRAFAVYGTVAGSGAAVGLLLGGVLTEYLSWHWCLLVNVPIALVAVIAAVPLVKESRADGNTKYDIPGAALITAGLASIVYGFSRAELGWGRLDTIGFLVLGVVLIAAFVWWEGKSKNPLLPLRVILNRVRGGAYLVSMLVGAALLGGLLYLTIYFQLVLGMTALQSGLASLPMAGSIIVGAPFVTKLLPRFGPRILMTIGPAVAAAGLFWLSSITEEGNYALQVLPGQILLGLGLALVFVPMQNVALSGTEPRDAGVAGAALTATQQIGGSIGTAVFTAFYAAVVAAAVPSAAAPFAGFVDGYSTVFMAAAVGVLVAVPISWFMVRIPKGGFVVNPEAVHAG</sequence>
<evidence type="ECO:0000256" key="2">
    <source>
        <dbReference type="ARBA" id="ARBA00022448"/>
    </source>
</evidence>
<dbReference type="AlphaFoldDB" id="A0A3E0W8Z8"/>
<feature type="transmembrane region" description="Helical" evidence="8">
    <location>
        <begin position="270"/>
        <end position="289"/>
    </location>
</feature>
<protein>
    <submittedName>
        <fullName evidence="10">MFS transporter</fullName>
    </submittedName>
</protein>
<dbReference type="InterPro" id="IPR011701">
    <property type="entry name" value="MFS"/>
</dbReference>
<evidence type="ECO:0000256" key="6">
    <source>
        <dbReference type="ARBA" id="ARBA00023136"/>
    </source>
</evidence>
<dbReference type="GO" id="GO:0005886">
    <property type="term" value="C:plasma membrane"/>
    <property type="evidence" value="ECO:0007669"/>
    <property type="project" value="UniProtKB-SubCell"/>
</dbReference>
<reference evidence="10 11" key="1">
    <citation type="submission" date="2017-04" db="EMBL/GenBank/DDBJ databases">
        <title>Comparative genome analysis of Subtercola boreus.</title>
        <authorList>
            <person name="Cho Y.-J."/>
            <person name="Cho A."/>
            <person name="Kim O.-S."/>
            <person name="Lee J.-I."/>
        </authorList>
    </citation>
    <scope>NUCLEOTIDE SEQUENCE [LARGE SCALE GENOMIC DNA]</scope>
    <source>
        <strain evidence="10 11">P28004</strain>
    </source>
</reference>
<dbReference type="InterPro" id="IPR036259">
    <property type="entry name" value="MFS_trans_sf"/>
</dbReference>
<dbReference type="Proteomes" id="UP000257080">
    <property type="component" value="Unassembled WGS sequence"/>
</dbReference>
<evidence type="ECO:0000313" key="10">
    <source>
        <dbReference type="EMBL" id="RFA25440.1"/>
    </source>
</evidence>
<feature type="transmembrane region" description="Helical" evidence="8">
    <location>
        <begin position="82"/>
        <end position="109"/>
    </location>
</feature>
<name>A0A3E0W8Z8_9MICO</name>
<feature type="transmembrane region" description="Helical" evidence="8">
    <location>
        <begin position="121"/>
        <end position="139"/>
    </location>
</feature>
<evidence type="ECO:0000256" key="3">
    <source>
        <dbReference type="ARBA" id="ARBA00022475"/>
    </source>
</evidence>